<accession>A0A3D8SZX0</accession>
<dbReference type="Gene3D" id="3.40.50.720">
    <property type="entry name" value="NAD(P)-binding Rossmann-like Domain"/>
    <property type="match status" value="1"/>
</dbReference>
<dbReference type="SUPFAM" id="SSF51735">
    <property type="entry name" value="NAD(P)-binding Rossmann-fold domains"/>
    <property type="match status" value="1"/>
</dbReference>
<dbReference type="Pfam" id="PF00106">
    <property type="entry name" value="adh_short"/>
    <property type="match status" value="1"/>
</dbReference>
<keyword evidence="2" id="KW-1185">Reference proteome</keyword>
<evidence type="ECO:0000313" key="2">
    <source>
        <dbReference type="Proteomes" id="UP000256328"/>
    </source>
</evidence>
<dbReference type="Proteomes" id="UP000256328">
    <property type="component" value="Unassembled WGS sequence"/>
</dbReference>
<protein>
    <submittedName>
        <fullName evidence="1">Uncharacterized protein</fullName>
    </submittedName>
</protein>
<reference evidence="1 2" key="1">
    <citation type="journal article" date="2018" name="IMA Fungus">
        <title>IMA Genome-F 9: Draft genome sequence of Annulohypoxylon stygium, Aspergillus mulundensis, Berkeleyomyces basicola (syn. Thielaviopsis basicola), Ceratocystis smalleyi, two Cercospora beticola strains, Coleophoma cylindrospora, Fusarium fracticaudum, Phialophora cf. hyalina, and Morchella septimelata.</title>
        <authorList>
            <person name="Wingfield B.D."/>
            <person name="Bills G.F."/>
            <person name="Dong Y."/>
            <person name="Huang W."/>
            <person name="Nel W.J."/>
            <person name="Swalarsk-Parry B.S."/>
            <person name="Vaghefi N."/>
            <person name="Wilken P.M."/>
            <person name="An Z."/>
            <person name="de Beer Z.W."/>
            <person name="De Vos L."/>
            <person name="Chen L."/>
            <person name="Duong T.A."/>
            <person name="Gao Y."/>
            <person name="Hammerbacher A."/>
            <person name="Kikkert J.R."/>
            <person name="Li Y."/>
            <person name="Li H."/>
            <person name="Li K."/>
            <person name="Li Q."/>
            <person name="Liu X."/>
            <person name="Ma X."/>
            <person name="Naidoo K."/>
            <person name="Pethybridge S.J."/>
            <person name="Sun J."/>
            <person name="Steenkamp E.T."/>
            <person name="van der Nest M.A."/>
            <person name="van Wyk S."/>
            <person name="Wingfield M.J."/>
            <person name="Xiong C."/>
            <person name="Yue Q."/>
            <person name="Zhang X."/>
        </authorList>
    </citation>
    <scope>NUCLEOTIDE SEQUENCE [LARGE SCALE GENOMIC DNA]</scope>
    <source>
        <strain evidence="1 2">BP5796</strain>
    </source>
</reference>
<gene>
    <name evidence="1" type="ORF">BP5796_01259</name>
</gene>
<dbReference type="EMBL" id="PDLN01000002">
    <property type="protein sequence ID" value="RDW91865.1"/>
    <property type="molecule type" value="Genomic_DNA"/>
</dbReference>
<proteinExistence type="predicted"/>
<organism evidence="1 2">
    <name type="scientific">Coleophoma crateriformis</name>
    <dbReference type="NCBI Taxonomy" id="565419"/>
    <lineage>
        <taxon>Eukaryota</taxon>
        <taxon>Fungi</taxon>
        <taxon>Dikarya</taxon>
        <taxon>Ascomycota</taxon>
        <taxon>Pezizomycotina</taxon>
        <taxon>Leotiomycetes</taxon>
        <taxon>Helotiales</taxon>
        <taxon>Dermateaceae</taxon>
        <taxon>Coleophoma</taxon>
    </lineage>
</organism>
<evidence type="ECO:0000313" key="1">
    <source>
        <dbReference type="EMBL" id="RDW91865.1"/>
    </source>
</evidence>
<sequence length="376" mass="40090">MASRIYAVIAGVGPGTGAAVARRFAAAYPVVLLARRAESYDTLVKEINESGGSAMGIATDVANADSVKAAFQTIDEKFGKDASCASAIFNASGKLALKPFLELTEAEFENPYNVNCKGGFYFSQAVLPRLLKGTTQTELKYPPTLLFTGATASLKSSAKFSSFAVAKFATRALAQSLAREFGPRGVHVGHVVIDGVIDLPSSKEYLKDAGPDAKIDPASPLLALPARWHGSSPTLCCYLGDNTLKVDGQKTLIDACIDEGDPRYMASDWSIEFRKLKLCEHPAKDLMKHVQAYLEAKEKDCKIKGVHVLNGAFIEVAFASFLGSVDADATVFGYYGDDTVPLEMATYAGAARYLSEVAVDPSANGFVNGEKVPVQD</sequence>
<dbReference type="InterPro" id="IPR036291">
    <property type="entry name" value="NAD(P)-bd_dom_sf"/>
</dbReference>
<dbReference type="PANTHER" id="PTHR43431:SF7">
    <property type="entry name" value="OXIDOREDUCTASE, SHORT CHAIN DEHYDROGENASE_REDUCTASE FAMILY (AFU_ORTHOLOGUE AFUA_5G14000)"/>
    <property type="match status" value="1"/>
</dbReference>
<dbReference type="PANTHER" id="PTHR43431">
    <property type="entry name" value="OXIDOREDUCTASE, SHORT CHAIN DEHYDROGENASE/REDUCTASE FAMILY (AFU_ORTHOLOGUE AFUA_5G14000)"/>
    <property type="match status" value="1"/>
</dbReference>
<dbReference type="OrthoDB" id="419598at2759"/>
<comment type="caution">
    <text evidence="1">The sequence shown here is derived from an EMBL/GenBank/DDBJ whole genome shotgun (WGS) entry which is preliminary data.</text>
</comment>
<name>A0A3D8SZX0_9HELO</name>
<dbReference type="AlphaFoldDB" id="A0A3D8SZX0"/>
<dbReference type="InterPro" id="IPR002347">
    <property type="entry name" value="SDR_fam"/>
</dbReference>